<proteinExistence type="predicted"/>
<name>A0A7C5HK90_9CHLB</name>
<sequence>MLMITRIVSGGQTGVDRGALDAAIEAGLEHGGWCPRGRHAEDGAIPQRYRLAETPSPRYEVRTEWNVRDSDGTLVLASGPVSGGTKLTVECARKYARPCMIVDLRENADAEAVAEWIGENGIEVLNVAGPRASDAPGIGEMARRFVLEVTARDTSRTPASS</sequence>
<gene>
    <name evidence="1" type="ORF">ENL07_10625</name>
</gene>
<dbReference type="SUPFAM" id="SSF102405">
    <property type="entry name" value="MCP/YpsA-like"/>
    <property type="match status" value="1"/>
</dbReference>
<organism evidence="1">
    <name type="scientific">Chlorobaculum parvum</name>
    <dbReference type="NCBI Taxonomy" id="274539"/>
    <lineage>
        <taxon>Bacteria</taxon>
        <taxon>Pseudomonadati</taxon>
        <taxon>Chlorobiota</taxon>
        <taxon>Chlorobiia</taxon>
        <taxon>Chlorobiales</taxon>
        <taxon>Chlorobiaceae</taxon>
        <taxon>Chlorobaculum</taxon>
    </lineage>
</organism>
<dbReference type="InterPro" id="IPR024755">
    <property type="entry name" value="cpYpsA"/>
</dbReference>
<comment type="caution">
    <text evidence="1">The sequence shown here is derived from an EMBL/GenBank/DDBJ whole genome shotgun (WGS) entry which is preliminary data.</text>
</comment>
<dbReference type="Proteomes" id="UP000886058">
    <property type="component" value="Unassembled WGS sequence"/>
</dbReference>
<evidence type="ECO:0000313" key="1">
    <source>
        <dbReference type="EMBL" id="HHE33045.1"/>
    </source>
</evidence>
<dbReference type="EMBL" id="DRSQ01000231">
    <property type="protein sequence ID" value="HHE33045.1"/>
    <property type="molecule type" value="Genomic_DNA"/>
</dbReference>
<reference evidence="1" key="1">
    <citation type="journal article" date="2020" name="mSystems">
        <title>Genome- and Community-Level Interaction Insights into Carbon Utilization and Element Cycling Functions of Hydrothermarchaeota in Hydrothermal Sediment.</title>
        <authorList>
            <person name="Zhou Z."/>
            <person name="Liu Y."/>
            <person name="Xu W."/>
            <person name="Pan J."/>
            <person name="Luo Z.H."/>
            <person name="Li M."/>
        </authorList>
    </citation>
    <scope>NUCLEOTIDE SEQUENCE [LARGE SCALE GENOMIC DNA]</scope>
    <source>
        <strain evidence="1">HyVt-633</strain>
    </source>
</reference>
<dbReference type="AlphaFoldDB" id="A0A7C5HK90"/>
<accession>A0A7C5HK90</accession>
<protein>
    <submittedName>
        <fullName evidence="1">Molybdenum cofactor carrier</fullName>
    </submittedName>
</protein>
<dbReference type="Gene3D" id="3.40.50.450">
    <property type="match status" value="1"/>
</dbReference>
<dbReference type="Pfam" id="PF12694">
    <property type="entry name" value="cpYpsA"/>
    <property type="match status" value="1"/>
</dbReference>